<comment type="caution">
    <text evidence="1">The sequence shown here is derived from an EMBL/GenBank/DDBJ whole genome shotgun (WGS) entry which is preliminary data.</text>
</comment>
<gene>
    <name evidence="1" type="ORF">TSAR_016624</name>
</gene>
<evidence type="ECO:0000313" key="1">
    <source>
        <dbReference type="EMBL" id="OXU28892.1"/>
    </source>
</evidence>
<accession>A0A232FE03</accession>
<dbReference type="OrthoDB" id="7612378at2759"/>
<dbReference type="AlphaFoldDB" id="A0A232FE03"/>
<protein>
    <submittedName>
        <fullName evidence="1">Uncharacterized protein</fullName>
    </submittedName>
</protein>
<name>A0A232FE03_9HYME</name>
<dbReference type="EMBL" id="NNAY01000361">
    <property type="protein sequence ID" value="OXU28892.1"/>
    <property type="molecule type" value="Genomic_DNA"/>
</dbReference>
<proteinExistence type="predicted"/>
<sequence length="241" mass="28259">MELGFKGVKGDFVLKELAYIDPYEEFPVPKVALFKPPYDWSLLPSKSKSENLYLQHYFHGLNWSDGIISYDKIDAVVQKIKELAEGNSIIILVKGKQKIKWLQPYFKEIKNLEDAGCPFLRSDRFRRLIVCKYHPGGWQNNCAVQNVQAIQRWIARLVQISHLVTDTLRPSSHHRQILQLTKIKQYFVLISFFNTDFNYFSMFSGTMDLINLADKTPSFLPTRRIRDLKHNKMKNEITKMK</sequence>
<keyword evidence="2" id="KW-1185">Reference proteome</keyword>
<reference evidence="1 2" key="1">
    <citation type="journal article" date="2017" name="Curr. Biol.">
        <title>The Evolution of Venom by Co-option of Single-Copy Genes.</title>
        <authorList>
            <person name="Martinson E.O."/>
            <person name="Mrinalini"/>
            <person name="Kelkar Y.D."/>
            <person name="Chang C.H."/>
            <person name="Werren J.H."/>
        </authorList>
    </citation>
    <scope>NUCLEOTIDE SEQUENCE [LARGE SCALE GENOMIC DNA]</scope>
    <source>
        <strain evidence="1 2">Alberta</strain>
        <tissue evidence="1">Whole body</tissue>
    </source>
</reference>
<organism evidence="1 2">
    <name type="scientific">Trichomalopsis sarcophagae</name>
    <dbReference type="NCBI Taxonomy" id="543379"/>
    <lineage>
        <taxon>Eukaryota</taxon>
        <taxon>Metazoa</taxon>
        <taxon>Ecdysozoa</taxon>
        <taxon>Arthropoda</taxon>
        <taxon>Hexapoda</taxon>
        <taxon>Insecta</taxon>
        <taxon>Pterygota</taxon>
        <taxon>Neoptera</taxon>
        <taxon>Endopterygota</taxon>
        <taxon>Hymenoptera</taxon>
        <taxon>Apocrita</taxon>
        <taxon>Proctotrupomorpha</taxon>
        <taxon>Chalcidoidea</taxon>
        <taxon>Pteromalidae</taxon>
        <taxon>Pteromalinae</taxon>
        <taxon>Trichomalopsis</taxon>
    </lineage>
</organism>
<evidence type="ECO:0000313" key="2">
    <source>
        <dbReference type="Proteomes" id="UP000215335"/>
    </source>
</evidence>
<dbReference type="Proteomes" id="UP000215335">
    <property type="component" value="Unassembled WGS sequence"/>
</dbReference>